<dbReference type="Proteomes" id="UP001162164">
    <property type="component" value="Unassembled WGS sequence"/>
</dbReference>
<protein>
    <recommendedName>
        <fullName evidence="4">Ribosome biogenesis protein NOP53</fullName>
    </recommendedName>
</protein>
<dbReference type="PANTHER" id="PTHR14211">
    <property type="entry name" value="GLIOMA SUPPRESSOR CANDIDATE REGION GENE 2"/>
    <property type="match status" value="1"/>
</dbReference>
<evidence type="ECO:0000313" key="7">
    <source>
        <dbReference type="EMBL" id="KAJ8979924.1"/>
    </source>
</evidence>
<sequence length="137" mass="15844">MGQDLTGNLKDLKVEGNLLADRFRSMQKRNILAPTKKQIRKKPKVKKYTKPGHKEEDWKKTVALHISNWHTSRKNVNFDFLLWPKYSFIGYLQPEGTTGANAMRNLKSHPWLSPSMLSSKNTVLVLKELKVLSKQNL</sequence>
<evidence type="ECO:0000256" key="1">
    <source>
        <dbReference type="ARBA" id="ARBA00004604"/>
    </source>
</evidence>
<comment type="caution">
    <text evidence="7">The sequence shown here is derived from an EMBL/GenBank/DDBJ whole genome shotgun (WGS) entry which is preliminary data.</text>
</comment>
<keyword evidence="5" id="KW-0690">Ribosome biogenesis</keyword>
<evidence type="ECO:0000256" key="3">
    <source>
        <dbReference type="ARBA" id="ARBA00008838"/>
    </source>
</evidence>
<evidence type="ECO:0000313" key="8">
    <source>
        <dbReference type="Proteomes" id="UP001162164"/>
    </source>
</evidence>
<reference evidence="7" key="1">
    <citation type="journal article" date="2023" name="Insect Mol. Biol.">
        <title>Genome sequencing provides insights into the evolution of gene families encoding plant cell wall-degrading enzymes in longhorned beetles.</title>
        <authorList>
            <person name="Shin N.R."/>
            <person name="Okamura Y."/>
            <person name="Kirsch R."/>
            <person name="Pauchet Y."/>
        </authorList>
    </citation>
    <scope>NUCLEOTIDE SEQUENCE</scope>
    <source>
        <strain evidence="7">MMC_N1</strain>
    </source>
</reference>
<dbReference type="InterPro" id="IPR011687">
    <property type="entry name" value="Nop53/GLTSCR2"/>
</dbReference>
<keyword evidence="6" id="KW-0539">Nucleus</keyword>
<dbReference type="PANTHER" id="PTHR14211:SF7">
    <property type="entry name" value="RIBOSOME BIOGENESIS PROTEIN NOP53"/>
    <property type="match status" value="1"/>
</dbReference>
<dbReference type="EMBL" id="JAPWTJ010000302">
    <property type="protein sequence ID" value="KAJ8979924.1"/>
    <property type="molecule type" value="Genomic_DNA"/>
</dbReference>
<organism evidence="7 8">
    <name type="scientific">Molorchus minor</name>
    <dbReference type="NCBI Taxonomy" id="1323400"/>
    <lineage>
        <taxon>Eukaryota</taxon>
        <taxon>Metazoa</taxon>
        <taxon>Ecdysozoa</taxon>
        <taxon>Arthropoda</taxon>
        <taxon>Hexapoda</taxon>
        <taxon>Insecta</taxon>
        <taxon>Pterygota</taxon>
        <taxon>Neoptera</taxon>
        <taxon>Endopterygota</taxon>
        <taxon>Coleoptera</taxon>
        <taxon>Polyphaga</taxon>
        <taxon>Cucujiformia</taxon>
        <taxon>Chrysomeloidea</taxon>
        <taxon>Cerambycidae</taxon>
        <taxon>Lamiinae</taxon>
        <taxon>Monochamini</taxon>
        <taxon>Molorchus</taxon>
    </lineage>
</organism>
<comment type="subcellular location">
    <subcellularLocation>
        <location evidence="1">Nucleus</location>
        <location evidence="1">Nucleolus</location>
    </subcellularLocation>
    <subcellularLocation>
        <location evidence="2">Nucleus</location>
        <location evidence="2">Nucleoplasm</location>
    </subcellularLocation>
</comment>
<keyword evidence="8" id="KW-1185">Reference proteome</keyword>
<evidence type="ECO:0000256" key="4">
    <source>
        <dbReference type="ARBA" id="ARBA00018339"/>
    </source>
</evidence>
<proteinExistence type="inferred from homology"/>
<dbReference type="Pfam" id="PF07767">
    <property type="entry name" value="Nop53"/>
    <property type="match status" value="1"/>
</dbReference>
<name>A0ABQ9JNT0_9CUCU</name>
<comment type="similarity">
    <text evidence="3">Belongs to the NOP53 family.</text>
</comment>
<evidence type="ECO:0000256" key="5">
    <source>
        <dbReference type="ARBA" id="ARBA00022517"/>
    </source>
</evidence>
<evidence type="ECO:0000256" key="6">
    <source>
        <dbReference type="ARBA" id="ARBA00023242"/>
    </source>
</evidence>
<accession>A0ABQ9JNT0</accession>
<evidence type="ECO:0000256" key="2">
    <source>
        <dbReference type="ARBA" id="ARBA00004642"/>
    </source>
</evidence>
<gene>
    <name evidence="7" type="ORF">NQ317_003666</name>
</gene>